<keyword evidence="1" id="KW-0472">Membrane</keyword>
<dbReference type="Gene3D" id="1.20.1720.10">
    <property type="entry name" value="Multidrug resistance protein D"/>
    <property type="match status" value="1"/>
</dbReference>
<evidence type="ECO:0000313" key="2">
    <source>
        <dbReference type="EMBL" id="GDY51179.1"/>
    </source>
</evidence>
<gene>
    <name evidence="2" type="ORF">SVIO_018020</name>
</gene>
<evidence type="ECO:0000256" key="1">
    <source>
        <dbReference type="SAM" id="Phobius"/>
    </source>
</evidence>
<name>A0A4D4KZA8_STRVO</name>
<dbReference type="Proteomes" id="UP000301309">
    <property type="component" value="Unassembled WGS sequence"/>
</dbReference>
<evidence type="ECO:0008006" key="4">
    <source>
        <dbReference type="Google" id="ProtNLM"/>
    </source>
</evidence>
<accession>A0A4D4KZA8</accession>
<proteinExistence type="predicted"/>
<organism evidence="2 3">
    <name type="scientific">Streptomyces violaceusniger</name>
    <dbReference type="NCBI Taxonomy" id="68280"/>
    <lineage>
        <taxon>Bacteria</taxon>
        <taxon>Bacillati</taxon>
        <taxon>Actinomycetota</taxon>
        <taxon>Actinomycetes</taxon>
        <taxon>Kitasatosporales</taxon>
        <taxon>Streptomycetaceae</taxon>
        <taxon>Streptomyces</taxon>
        <taxon>Streptomyces violaceusniger group</taxon>
    </lineage>
</organism>
<protein>
    <recommendedName>
        <fullName evidence="4">Major facilitator superfamily (MFS) profile domain-containing protein</fullName>
    </recommendedName>
</protein>
<dbReference type="AlphaFoldDB" id="A0A4D4KZA8"/>
<keyword evidence="3" id="KW-1185">Reference proteome</keyword>
<keyword evidence="1" id="KW-1133">Transmembrane helix</keyword>
<evidence type="ECO:0000313" key="3">
    <source>
        <dbReference type="Proteomes" id="UP000301309"/>
    </source>
</evidence>
<dbReference type="EMBL" id="BJHW01000001">
    <property type="protein sequence ID" value="GDY51179.1"/>
    <property type="molecule type" value="Genomic_DNA"/>
</dbReference>
<dbReference type="InterPro" id="IPR036259">
    <property type="entry name" value="MFS_trans_sf"/>
</dbReference>
<dbReference type="RefSeq" id="WP_344592091.1">
    <property type="nucleotide sequence ID" value="NZ_BAAASO010000006.1"/>
</dbReference>
<reference evidence="2 3" key="1">
    <citation type="journal article" date="2020" name="Int. J. Syst. Evol. Microbiol.">
        <title>Reclassification of Streptomyces castelarensis and Streptomyces sporoclivatus as later heterotypic synonyms of Streptomyces antimycoticus.</title>
        <authorList>
            <person name="Komaki H."/>
            <person name="Tamura T."/>
        </authorList>
    </citation>
    <scope>NUCLEOTIDE SEQUENCE [LARGE SCALE GENOMIC DNA]</scope>
    <source>
        <strain evidence="2 3">NBRC 13459</strain>
    </source>
</reference>
<sequence>MPSRNPRDRRATVEYPTLQWVLSAYTAAFALGLITSGRLGDLIGRRRLFLLITPLIEGRELGWPFYSSAWAGRRCTPA</sequence>
<dbReference type="SUPFAM" id="SSF103473">
    <property type="entry name" value="MFS general substrate transporter"/>
    <property type="match status" value="1"/>
</dbReference>
<keyword evidence="1" id="KW-0812">Transmembrane</keyword>
<feature type="transmembrane region" description="Helical" evidence="1">
    <location>
        <begin position="20"/>
        <end position="40"/>
    </location>
</feature>
<comment type="caution">
    <text evidence="2">The sequence shown here is derived from an EMBL/GenBank/DDBJ whole genome shotgun (WGS) entry which is preliminary data.</text>
</comment>